<feature type="transmembrane region" description="Helical" evidence="1">
    <location>
        <begin position="15"/>
        <end position="33"/>
    </location>
</feature>
<comment type="caution">
    <text evidence="2">The sequence shown here is derived from an EMBL/GenBank/DDBJ whole genome shotgun (WGS) entry which is preliminary data.</text>
</comment>
<proteinExistence type="predicted"/>
<name>A0A7C3KFB4_9CYAN</name>
<organism evidence="2">
    <name type="scientific">Oscillatoriales cyanobacterium SpSt-418</name>
    <dbReference type="NCBI Taxonomy" id="2282169"/>
    <lineage>
        <taxon>Bacteria</taxon>
        <taxon>Bacillati</taxon>
        <taxon>Cyanobacteriota</taxon>
        <taxon>Cyanophyceae</taxon>
        <taxon>Oscillatoriophycideae</taxon>
        <taxon>Oscillatoriales</taxon>
    </lineage>
</organism>
<accession>A0A7C3KFB4</accession>
<dbReference type="EMBL" id="DSRU01000258">
    <property type="protein sequence ID" value="HFM99584.1"/>
    <property type="molecule type" value="Genomic_DNA"/>
</dbReference>
<evidence type="ECO:0000256" key="1">
    <source>
        <dbReference type="SAM" id="Phobius"/>
    </source>
</evidence>
<sequence>MDGHSEGVQKMGQRLLSLLLGSALSAVGLVFLWHGMPHSASVVCQRSPEKEMDCQQQAKILWFIPIETIPLNGLKSARLLKGENAYDGEVFAVALTGRNGELIFGNSLDREEVEADLSKVKVFLKDASLSTLNLNRYQAEWLFVLLGLPIAALGFWTIFWAVTADLSQSGNDKSLG</sequence>
<reference evidence="2" key="1">
    <citation type="journal article" date="2020" name="mSystems">
        <title>Genome- and Community-Level Interaction Insights into Carbon Utilization and Element Cycling Functions of Hydrothermarchaeota in Hydrothermal Sediment.</title>
        <authorList>
            <person name="Zhou Z."/>
            <person name="Liu Y."/>
            <person name="Xu W."/>
            <person name="Pan J."/>
            <person name="Luo Z.H."/>
            <person name="Li M."/>
        </authorList>
    </citation>
    <scope>NUCLEOTIDE SEQUENCE [LARGE SCALE GENOMIC DNA]</scope>
    <source>
        <strain evidence="2">SpSt-418</strain>
    </source>
</reference>
<keyword evidence="1" id="KW-0472">Membrane</keyword>
<keyword evidence="1" id="KW-1133">Transmembrane helix</keyword>
<evidence type="ECO:0000313" key="2">
    <source>
        <dbReference type="EMBL" id="HFM99584.1"/>
    </source>
</evidence>
<keyword evidence="1" id="KW-0812">Transmembrane</keyword>
<protein>
    <submittedName>
        <fullName evidence="2">Uncharacterized protein</fullName>
    </submittedName>
</protein>
<feature type="transmembrane region" description="Helical" evidence="1">
    <location>
        <begin position="141"/>
        <end position="162"/>
    </location>
</feature>
<dbReference type="AlphaFoldDB" id="A0A7C3KFB4"/>
<gene>
    <name evidence="2" type="ORF">ENR64_17855</name>
</gene>